<keyword evidence="1" id="KW-0732">Signal</keyword>
<evidence type="ECO:0000256" key="1">
    <source>
        <dbReference type="SAM" id="SignalP"/>
    </source>
</evidence>
<dbReference type="AlphaFoldDB" id="A0A194QI81"/>
<sequence>MLHTCAYLISAAFAWVCILQTALGFPGGRQRSIDSTAHAYDCSKSDDAICTKLRCNGGCHRRVIIFLNLKSCSHYWPRYFRGISTERGERADCRVGSAPLPTSVHDATQPEHHCPQAPEAAAAAADVTGARAGPRPARSPAAPAHHAHLAHLAPLALYCRFSVTIQPSRGQLVSFVA</sequence>
<protein>
    <recommendedName>
        <fullName evidence="4">Secreted protein</fullName>
    </recommendedName>
</protein>
<evidence type="ECO:0000313" key="3">
    <source>
        <dbReference type="Proteomes" id="UP000053268"/>
    </source>
</evidence>
<keyword evidence="3" id="KW-1185">Reference proteome</keyword>
<organism evidence="2 3">
    <name type="scientific">Papilio xuthus</name>
    <name type="common">Asian swallowtail butterfly</name>
    <dbReference type="NCBI Taxonomy" id="66420"/>
    <lineage>
        <taxon>Eukaryota</taxon>
        <taxon>Metazoa</taxon>
        <taxon>Ecdysozoa</taxon>
        <taxon>Arthropoda</taxon>
        <taxon>Hexapoda</taxon>
        <taxon>Insecta</taxon>
        <taxon>Pterygota</taxon>
        <taxon>Neoptera</taxon>
        <taxon>Endopterygota</taxon>
        <taxon>Lepidoptera</taxon>
        <taxon>Glossata</taxon>
        <taxon>Ditrysia</taxon>
        <taxon>Papilionoidea</taxon>
        <taxon>Papilionidae</taxon>
        <taxon>Papilioninae</taxon>
        <taxon>Papilio</taxon>
    </lineage>
</organism>
<feature type="signal peptide" evidence="1">
    <location>
        <begin position="1"/>
        <end position="24"/>
    </location>
</feature>
<feature type="chain" id="PRO_5008264354" description="Secreted protein" evidence="1">
    <location>
        <begin position="25"/>
        <end position="177"/>
    </location>
</feature>
<gene>
    <name evidence="2" type="ORF">RR46_03246</name>
</gene>
<reference evidence="2 3" key="1">
    <citation type="journal article" date="2015" name="Nat. Commun.">
        <title>Outbred genome sequencing and CRISPR/Cas9 gene editing in butterflies.</title>
        <authorList>
            <person name="Li X."/>
            <person name="Fan D."/>
            <person name="Zhang W."/>
            <person name="Liu G."/>
            <person name="Zhang L."/>
            <person name="Zhao L."/>
            <person name="Fang X."/>
            <person name="Chen L."/>
            <person name="Dong Y."/>
            <person name="Chen Y."/>
            <person name="Ding Y."/>
            <person name="Zhao R."/>
            <person name="Feng M."/>
            <person name="Zhu Y."/>
            <person name="Feng Y."/>
            <person name="Jiang X."/>
            <person name="Zhu D."/>
            <person name="Xiang H."/>
            <person name="Feng X."/>
            <person name="Li S."/>
            <person name="Wang J."/>
            <person name="Zhang G."/>
            <person name="Kronforst M.R."/>
            <person name="Wang W."/>
        </authorList>
    </citation>
    <scope>NUCLEOTIDE SEQUENCE [LARGE SCALE GENOMIC DNA]</scope>
    <source>
        <strain evidence="2">Ya'a_city_454_Px</strain>
        <tissue evidence="2">Whole body</tissue>
    </source>
</reference>
<proteinExistence type="predicted"/>
<name>A0A194QI81_PAPXU</name>
<dbReference type="Proteomes" id="UP000053268">
    <property type="component" value="Unassembled WGS sequence"/>
</dbReference>
<evidence type="ECO:0008006" key="4">
    <source>
        <dbReference type="Google" id="ProtNLM"/>
    </source>
</evidence>
<dbReference type="EMBL" id="KQ458880">
    <property type="protein sequence ID" value="KPJ04635.1"/>
    <property type="molecule type" value="Genomic_DNA"/>
</dbReference>
<accession>A0A194QI81</accession>
<evidence type="ECO:0000313" key="2">
    <source>
        <dbReference type="EMBL" id="KPJ04635.1"/>
    </source>
</evidence>